<evidence type="ECO:0000256" key="5">
    <source>
        <dbReference type="ARBA" id="ARBA00034496"/>
    </source>
</evidence>
<dbReference type="InterPro" id="IPR001486">
    <property type="entry name" value="Hemoglobin_trunc"/>
</dbReference>
<protein>
    <submittedName>
        <fullName evidence="6">Globin</fullName>
    </submittedName>
</protein>
<dbReference type="Gene3D" id="1.10.490.10">
    <property type="entry name" value="Globins"/>
    <property type="match status" value="1"/>
</dbReference>
<evidence type="ECO:0000256" key="3">
    <source>
        <dbReference type="ARBA" id="ARBA00022723"/>
    </source>
</evidence>
<reference evidence="6 7" key="1">
    <citation type="submission" date="2017-10" db="EMBL/GenBank/DDBJ databases">
        <title>Genome announcement of Methylocella silvestris TVC from permafrost.</title>
        <authorList>
            <person name="Wang J."/>
            <person name="Geng K."/>
            <person name="Ul-Haque F."/>
            <person name="Crombie A.T."/>
            <person name="Street L.E."/>
            <person name="Wookey P.A."/>
            <person name="Murrell J.C."/>
            <person name="Pratscher J."/>
        </authorList>
    </citation>
    <scope>NUCLEOTIDE SEQUENCE [LARGE SCALE GENOMIC DNA]</scope>
    <source>
        <strain evidence="6 7">TVC</strain>
    </source>
</reference>
<dbReference type="OrthoDB" id="9790913at2"/>
<organism evidence="6 7">
    <name type="scientific">Methylocella silvestris</name>
    <dbReference type="NCBI Taxonomy" id="199596"/>
    <lineage>
        <taxon>Bacteria</taxon>
        <taxon>Pseudomonadati</taxon>
        <taxon>Pseudomonadota</taxon>
        <taxon>Alphaproteobacteria</taxon>
        <taxon>Hyphomicrobiales</taxon>
        <taxon>Beijerinckiaceae</taxon>
        <taxon>Methylocella</taxon>
    </lineage>
</organism>
<dbReference type="GO" id="GO:0046872">
    <property type="term" value="F:metal ion binding"/>
    <property type="evidence" value="ECO:0007669"/>
    <property type="project" value="UniProtKB-KW"/>
</dbReference>
<evidence type="ECO:0000256" key="1">
    <source>
        <dbReference type="ARBA" id="ARBA00022448"/>
    </source>
</evidence>
<dbReference type="InterPro" id="IPR009050">
    <property type="entry name" value="Globin-like_sf"/>
</dbReference>
<dbReference type="RefSeq" id="WP_102845427.1">
    <property type="nucleotide sequence ID" value="NZ_PDZR01000042.1"/>
</dbReference>
<keyword evidence="1" id="KW-0813">Transport</keyword>
<dbReference type="InterPro" id="IPR012292">
    <property type="entry name" value="Globin/Proto"/>
</dbReference>
<dbReference type="PANTHER" id="PTHR47366">
    <property type="entry name" value="TWO-ON-TWO HEMOGLOBIN-3"/>
    <property type="match status" value="1"/>
</dbReference>
<name>A0A2J7TBV8_METSI</name>
<keyword evidence="4" id="KW-0408">Iron</keyword>
<comment type="caution">
    <text evidence="6">The sequence shown here is derived from an EMBL/GenBank/DDBJ whole genome shotgun (WGS) entry which is preliminary data.</text>
</comment>
<dbReference type="InterPro" id="IPR044203">
    <property type="entry name" value="GlbO/GLB3-like"/>
</dbReference>
<dbReference type="GO" id="GO:0005344">
    <property type="term" value="F:oxygen carrier activity"/>
    <property type="evidence" value="ECO:0007669"/>
    <property type="project" value="InterPro"/>
</dbReference>
<evidence type="ECO:0000313" key="6">
    <source>
        <dbReference type="EMBL" id="PNG24245.1"/>
    </source>
</evidence>
<dbReference type="EMBL" id="PDZR01000042">
    <property type="protein sequence ID" value="PNG24245.1"/>
    <property type="molecule type" value="Genomic_DNA"/>
</dbReference>
<sequence>MTLPGDAAATRPMFARIGGAIAIDRLVEAFYRRMDSEPSAKALRAMHSEDLGPTRQLLKRYLLEWMGGPKLYTAMRGQPRLRERHLSFSIGAAERDAWLFCMRGALEETIEAPDLRADIDAALTKLTFWMRNQADEA</sequence>
<dbReference type="CDD" id="cd14773">
    <property type="entry name" value="TrHb2_PhHbO-like_O"/>
    <property type="match status" value="1"/>
</dbReference>
<proteinExistence type="inferred from homology"/>
<dbReference type="PANTHER" id="PTHR47366:SF1">
    <property type="entry name" value="TWO-ON-TWO HEMOGLOBIN-3"/>
    <property type="match status" value="1"/>
</dbReference>
<gene>
    <name evidence="6" type="ORF">CR492_19740</name>
</gene>
<keyword evidence="2" id="KW-0349">Heme</keyword>
<dbReference type="SUPFAM" id="SSF46458">
    <property type="entry name" value="Globin-like"/>
    <property type="match status" value="1"/>
</dbReference>
<evidence type="ECO:0000256" key="4">
    <source>
        <dbReference type="ARBA" id="ARBA00023004"/>
    </source>
</evidence>
<keyword evidence="3" id="KW-0479">Metal-binding</keyword>
<accession>A0A2J7TBV8</accession>
<evidence type="ECO:0000256" key="2">
    <source>
        <dbReference type="ARBA" id="ARBA00022617"/>
    </source>
</evidence>
<dbReference type="Pfam" id="PF01152">
    <property type="entry name" value="Bac_globin"/>
    <property type="match status" value="1"/>
</dbReference>
<dbReference type="Proteomes" id="UP000236286">
    <property type="component" value="Unassembled WGS sequence"/>
</dbReference>
<evidence type="ECO:0000313" key="7">
    <source>
        <dbReference type="Proteomes" id="UP000236286"/>
    </source>
</evidence>
<dbReference type="AlphaFoldDB" id="A0A2J7TBV8"/>
<dbReference type="GO" id="GO:0020037">
    <property type="term" value="F:heme binding"/>
    <property type="evidence" value="ECO:0007669"/>
    <property type="project" value="InterPro"/>
</dbReference>
<dbReference type="GO" id="GO:0019825">
    <property type="term" value="F:oxygen binding"/>
    <property type="evidence" value="ECO:0007669"/>
    <property type="project" value="InterPro"/>
</dbReference>
<comment type="similarity">
    <text evidence="5">Belongs to the truncated hemoglobin family. Group II subfamily.</text>
</comment>